<evidence type="ECO:0000256" key="3">
    <source>
        <dbReference type="ARBA" id="ARBA00019010"/>
    </source>
</evidence>
<keyword evidence="7" id="KW-0547">Nucleotide-binding</keyword>
<dbReference type="EMBL" id="JAUDUY010000004">
    <property type="protein sequence ID" value="MDM9631805.1"/>
    <property type="molecule type" value="Genomic_DNA"/>
</dbReference>
<evidence type="ECO:0000256" key="1">
    <source>
        <dbReference type="ARBA" id="ARBA00004496"/>
    </source>
</evidence>
<dbReference type="InterPro" id="IPR027417">
    <property type="entry name" value="P-loop_NTPase"/>
</dbReference>
<keyword evidence="6" id="KW-0479">Metal-binding</keyword>
<name>A0ABT7WFW0_9FLAO</name>
<organism evidence="11 12">
    <name type="scientific">Robiginitalea aurantiaca</name>
    <dbReference type="NCBI Taxonomy" id="3056915"/>
    <lineage>
        <taxon>Bacteria</taxon>
        <taxon>Pseudomonadati</taxon>
        <taxon>Bacteroidota</taxon>
        <taxon>Flavobacteriia</taxon>
        <taxon>Flavobacteriales</taxon>
        <taxon>Flavobacteriaceae</taxon>
        <taxon>Robiginitalea</taxon>
    </lineage>
</organism>
<dbReference type="PANTHER" id="PTHR33540:SF2">
    <property type="entry name" value="TRNA THREONYLCARBAMOYLADENOSINE BIOSYNTHESIS PROTEIN TSAE"/>
    <property type="match status" value="1"/>
</dbReference>
<keyword evidence="12" id="KW-1185">Reference proteome</keyword>
<evidence type="ECO:0000256" key="10">
    <source>
        <dbReference type="ARBA" id="ARBA00032441"/>
    </source>
</evidence>
<evidence type="ECO:0000256" key="7">
    <source>
        <dbReference type="ARBA" id="ARBA00022741"/>
    </source>
</evidence>
<sequence>MSNIIYSLSEMAEASAFIRNCGPSRLFCFYGDLGAGKTTLIKALLRDLGATDAGHSPTFGLAHEYHTPDGALLAYHLDCYRIENLEEALDMGIEEYLNADCYTFIEWPERIEDLLPGARTDLFLETINATTRKLTAILH</sequence>
<dbReference type="Pfam" id="PF02367">
    <property type="entry name" value="TsaE"/>
    <property type="match status" value="1"/>
</dbReference>
<accession>A0ABT7WFW0</accession>
<evidence type="ECO:0000256" key="4">
    <source>
        <dbReference type="ARBA" id="ARBA00022490"/>
    </source>
</evidence>
<evidence type="ECO:0000256" key="2">
    <source>
        <dbReference type="ARBA" id="ARBA00007599"/>
    </source>
</evidence>
<evidence type="ECO:0000256" key="5">
    <source>
        <dbReference type="ARBA" id="ARBA00022694"/>
    </source>
</evidence>
<keyword evidence="9" id="KW-0460">Magnesium</keyword>
<evidence type="ECO:0000256" key="9">
    <source>
        <dbReference type="ARBA" id="ARBA00022842"/>
    </source>
</evidence>
<evidence type="ECO:0000313" key="11">
    <source>
        <dbReference type="EMBL" id="MDM9631805.1"/>
    </source>
</evidence>
<keyword evidence="8" id="KW-0067">ATP-binding</keyword>
<comment type="caution">
    <text evidence="11">The sequence shown here is derived from an EMBL/GenBank/DDBJ whole genome shotgun (WGS) entry which is preliminary data.</text>
</comment>
<proteinExistence type="inferred from homology"/>
<dbReference type="NCBIfam" id="TIGR00150">
    <property type="entry name" value="T6A_YjeE"/>
    <property type="match status" value="1"/>
</dbReference>
<dbReference type="InterPro" id="IPR003442">
    <property type="entry name" value="T6A_TsaE"/>
</dbReference>
<keyword evidence="5" id="KW-0819">tRNA processing</keyword>
<dbReference type="SUPFAM" id="SSF52540">
    <property type="entry name" value="P-loop containing nucleoside triphosphate hydrolases"/>
    <property type="match status" value="1"/>
</dbReference>
<dbReference type="RefSeq" id="WP_289725169.1">
    <property type="nucleotide sequence ID" value="NZ_JAUDUY010000004.1"/>
</dbReference>
<comment type="similarity">
    <text evidence="2">Belongs to the TsaE family.</text>
</comment>
<reference evidence="11" key="1">
    <citation type="submission" date="2023-06" db="EMBL/GenBank/DDBJ databases">
        <title>Robiginitalea aurantiacus sp. nov. and Algoriphagus sediminis sp. nov., isolated from coastal sediment.</title>
        <authorList>
            <person name="Zhou Z.Y."/>
            <person name="An J."/>
            <person name="Jia Y.W."/>
            <person name="Du Z.J."/>
        </authorList>
    </citation>
    <scope>NUCLEOTIDE SEQUENCE</scope>
    <source>
        <strain evidence="11">M39</strain>
    </source>
</reference>
<dbReference type="Proteomes" id="UP001174839">
    <property type="component" value="Unassembled WGS sequence"/>
</dbReference>
<protein>
    <recommendedName>
        <fullName evidence="3">tRNA threonylcarbamoyladenosine biosynthesis protein TsaE</fullName>
    </recommendedName>
    <alternativeName>
        <fullName evidence="10">t(6)A37 threonylcarbamoyladenosine biosynthesis protein TsaE</fullName>
    </alternativeName>
</protein>
<dbReference type="Gene3D" id="3.40.50.300">
    <property type="entry name" value="P-loop containing nucleotide triphosphate hydrolases"/>
    <property type="match status" value="1"/>
</dbReference>
<evidence type="ECO:0000313" key="12">
    <source>
        <dbReference type="Proteomes" id="UP001174839"/>
    </source>
</evidence>
<gene>
    <name evidence="11" type="primary">tsaE</name>
    <name evidence="11" type="ORF">QU605_10000</name>
</gene>
<comment type="subcellular location">
    <subcellularLocation>
        <location evidence="1">Cytoplasm</location>
    </subcellularLocation>
</comment>
<evidence type="ECO:0000256" key="6">
    <source>
        <dbReference type="ARBA" id="ARBA00022723"/>
    </source>
</evidence>
<keyword evidence="4" id="KW-0963">Cytoplasm</keyword>
<evidence type="ECO:0000256" key="8">
    <source>
        <dbReference type="ARBA" id="ARBA00022840"/>
    </source>
</evidence>
<dbReference type="PANTHER" id="PTHR33540">
    <property type="entry name" value="TRNA THREONYLCARBAMOYLADENOSINE BIOSYNTHESIS PROTEIN TSAE"/>
    <property type="match status" value="1"/>
</dbReference>